<dbReference type="RefSeq" id="WP_061275571.1">
    <property type="nucleotide sequence ID" value="NZ_CP023525.1"/>
</dbReference>
<dbReference type="EMBL" id="UAVU01000003">
    <property type="protein sequence ID" value="SQA99500.1"/>
    <property type="molecule type" value="Genomic_DNA"/>
</dbReference>
<evidence type="ECO:0000313" key="4">
    <source>
        <dbReference type="Proteomes" id="UP000251197"/>
    </source>
</evidence>
<organism evidence="1 3">
    <name type="scientific">Cedecea neteri</name>
    <dbReference type="NCBI Taxonomy" id="158822"/>
    <lineage>
        <taxon>Bacteria</taxon>
        <taxon>Pseudomonadati</taxon>
        <taxon>Pseudomonadota</taxon>
        <taxon>Gammaproteobacteria</taxon>
        <taxon>Enterobacterales</taxon>
        <taxon>Enterobacteriaceae</taxon>
        <taxon>Cedecea</taxon>
    </lineage>
</organism>
<proteinExistence type="predicted"/>
<dbReference type="Proteomes" id="UP000251197">
    <property type="component" value="Unassembled WGS sequence"/>
</dbReference>
<sequence length="175" mass="19903">MKFLKSCYGQERINKKTISSPVDLFYNDQTRYKNLLSHRLERELVAINRLKPKIAEIKSLPQLKAYLNIKGTDGLSEHNLKFIITKQRTLLLGEFRRTPMDYVTHAAIFNALGYSDSEEIIAAGRISAATNFRGNFEIFANNESGHFKPGAEAVKHLNALIKRWGGYGAVDENDR</sequence>
<evidence type="ECO:0000313" key="2">
    <source>
        <dbReference type="EMBL" id="SQA99500.1"/>
    </source>
</evidence>
<evidence type="ECO:0000313" key="3">
    <source>
        <dbReference type="Proteomes" id="UP000217979"/>
    </source>
</evidence>
<dbReference type="EMBL" id="CP023525">
    <property type="protein sequence ID" value="ATF91074.1"/>
    <property type="molecule type" value="Genomic_DNA"/>
</dbReference>
<name>A0A291DTE1_9ENTR</name>
<dbReference type="Proteomes" id="UP000217979">
    <property type="component" value="Chromosome"/>
</dbReference>
<reference evidence="2 4" key="2">
    <citation type="submission" date="2018-06" db="EMBL/GenBank/DDBJ databases">
        <authorList>
            <consortium name="Pathogen Informatics"/>
            <person name="Doyle S."/>
        </authorList>
    </citation>
    <scope>NUCLEOTIDE SEQUENCE [LARGE SCALE GENOMIC DNA]</scope>
    <source>
        <strain evidence="2 4">NCTC12120</strain>
    </source>
</reference>
<gene>
    <name evidence="1" type="ORF">CO704_02720</name>
    <name evidence="2" type="ORF">NCTC12120_03419</name>
</gene>
<accession>A0A291DTE1</accession>
<evidence type="ECO:0000313" key="1">
    <source>
        <dbReference type="EMBL" id="ATF91074.1"/>
    </source>
</evidence>
<reference evidence="1 3" key="1">
    <citation type="submission" date="2017-09" db="EMBL/GenBank/DDBJ databases">
        <title>FDA dAtabase for Regulatory Grade micrObial Sequences (FDA-ARGOS): Supporting development and validation of Infectious Disease Dx tests.</title>
        <authorList>
            <person name="Minogue T."/>
            <person name="Wolcott M."/>
            <person name="Wasieloski L."/>
            <person name="Aguilar W."/>
            <person name="Moore D."/>
            <person name="Tallon L."/>
            <person name="Sadzewicz L."/>
            <person name="Ott S."/>
            <person name="Zhao X."/>
            <person name="Nagaraj S."/>
            <person name="Vavikolanu K."/>
            <person name="Aluvathingal J."/>
            <person name="Nadendla S."/>
            <person name="Sichtig H."/>
        </authorList>
    </citation>
    <scope>NUCLEOTIDE SEQUENCE [LARGE SCALE GENOMIC DNA]</scope>
    <source>
        <strain evidence="1 3">FDAARGOS_392</strain>
    </source>
</reference>
<protein>
    <submittedName>
        <fullName evidence="1">Uncharacterized protein</fullName>
    </submittedName>
</protein>
<dbReference type="AlphaFoldDB" id="A0A291DTE1"/>